<organism evidence="3 4">
    <name type="scientific">Methanobrevibacter curvatus</name>
    <dbReference type="NCBI Taxonomy" id="49547"/>
    <lineage>
        <taxon>Archaea</taxon>
        <taxon>Methanobacteriati</taxon>
        <taxon>Methanobacteriota</taxon>
        <taxon>Methanomada group</taxon>
        <taxon>Methanobacteria</taxon>
        <taxon>Methanobacteriales</taxon>
        <taxon>Methanobacteriaceae</taxon>
        <taxon>Methanobrevibacter</taxon>
    </lineage>
</organism>
<dbReference type="AlphaFoldDB" id="A0A166B416"/>
<dbReference type="InterPro" id="IPR018975">
    <property type="entry name" value="Pseudomurein-binding_repeat"/>
</dbReference>
<accession>A0A166B416</accession>
<feature type="compositionally biased region" description="Low complexity" evidence="1">
    <location>
        <begin position="214"/>
        <end position="227"/>
    </location>
</feature>
<dbReference type="PATRIC" id="fig|49547.3.peg.955"/>
<protein>
    <submittedName>
        <fullName evidence="3">Pseudomurein-binding repeat protein</fullName>
    </submittedName>
</protein>
<dbReference type="STRING" id="49547.MBCUR_08880"/>
<dbReference type="Pfam" id="PF01841">
    <property type="entry name" value="Transglut_core"/>
    <property type="match status" value="1"/>
</dbReference>
<evidence type="ECO:0000313" key="3">
    <source>
        <dbReference type="EMBL" id="KZX12832.1"/>
    </source>
</evidence>
<feature type="compositionally biased region" description="Low complexity" evidence="1">
    <location>
        <begin position="7"/>
        <end position="25"/>
    </location>
</feature>
<evidence type="ECO:0000256" key="1">
    <source>
        <dbReference type="SAM" id="MobiDB-lite"/>
    </source>
</evidence>
<name>A0A166B416_9EURY</name>
<gene>
    <name evidence="3" type="ORF">MBCUR_08880</name>
</gene>
<feature type="domain" description="Transglutaminase-like" evidence="2">
    <location>
        <begin position="665"/>
        <end position="725"/>
    </location>
</feature>
<dbReference type="Pfam" id="PF09373">
    <property type="entry name" value="PMBR"/>
    <property type="match status" value="2"/>
</dbReference>
<dbReference type="SUPFAM" id="SSF54001">
    <property type="entry name" value="Cysteine proteinases"/>
    <property type="match status" value="1"/>
</dbReference>
<feature type="region of interest" description="Disordered" evidence="1">
    <location>
        <begin position="1"/>
        <end position="28"/>
    </location>
</feature>
<proteinExistence type="predicted"/>
<reference evidence="3 4" key="1">
    <citation type="submission" date="2016-04" db="EMBL/GenBank/DDBJ databases">
        <title>Genome sequence of Methanobrevibacter curvatus DSM 11111.</title>
        <authorList>
            <person name="Poehlein A."/>
            <person name="Seedorf H."/>
            <person name="Daniel R."/>
        </authorList>
    </citation>
    <scope>NUCLEOTIDE SEQUENCE [LARGE SCALE GENOMIC DNA]</scope>
    <source>
        <strain evidence="3 4">DSM 11111</strain>
    </source>
</reference>
<comment type="caution">
    <text evidence="3">The sequence shown here is derived from an EMBL/GenBank/DDBJ whole genome shotgun (WGS) entry which is preliminary data.</text>
</comment>
<dbReference type="RefSeq" id="WP_157077675.1">
    <property type="nucleotide sequence ID" value="NZ_LWMV01000160.1"/>
</dbReference>
<dbReference type="InterPro" id="IPR038765">
    <property type="entry name" value="Papain-like_cys_pep_sf"/>
</dbReference>
<dbReference type="PANTHER" id="PTHR33490">
    <property type="entry name" value="BLR5614 PROTEIN-RELATED"/>
    <property type="match status" value="1"/>
</dbReference>
<dbReference type="SMART" id="SM00460">
    <property type="entry name" value="TGc"/>
    <property type="match status" value="1"/>
</dbReference>
<evidence type="ECO:0000259" key="2">
    <source>
        <dbReference type="SMART" id="SM00460"/>
    </source>
</evidence>
<keyword evidence="4" id="KW-1185">Reference proteome</keyword>
<feature type="region of interest" description="Disordered" evidence="1">
    <location>
        <begin position="212"/>
        <end position="233"/>
    </location>
</feature>
<dbReference type="InterPro" id="IPR002931">
    <property type="entry name" value="Transglutaminase-like"/>
</dbReference>
<dbReference type="Gene3D" id="3.10.620.30">
    <property type="match status" value="1"/>
</dbReference>
<dbReference type="Proteomes" id="UP000077245">
    <property type="component" value="Unassembled WGS sequence"/>
</dbReference>
<dbReference type="EMBL" id="LWMV01000160">
    <property type="protein sequence ID" value="KZX12832.1"/>
    <property type="molecule type" value="Genomic_DNA"/>
</dbReference>
<sequence>MSASFASETNTNNVENNTNTSSSVSDDSKNSIVNAVTSTNKVKAAGEAVSLSQNQILLASKAVNSYINKYKKLPNYVTISESKFSMSEYLNLLSMTIYNKYNKKTSAITIKYNIKNPTKASGVNIKGKLTKAQYYSYSKNIITYIKKYNKSPNYISTKLGKMQYQTGIYTLNKVAYYTATHSGKLPSTLNLNIAKTHKLNKNLPKYQRTQISASNSNSNNNNNNNNNTQKGLNTKLLGSNDKGKVELIDVLGNVGSKRKIAYVIGLHPLESYVHSSLYNTIVSKSTNLKYSYYIYKINVTKDASDYDKGRMNGQLLAQEFVLPHILTQNYNIVIDIHSNRGTLNGGSYNKTNFIFAPLNHSASKKIAEDIIKQIPKLVYYYPSSQTSTPYLTNTLVNGGINTIIYETYMYEDSATTNRLINELTNKIDAYSFSNSNSTSTNLALNDIIDAASRIKAYTESNGKLPSYVLINGKEWGMPDFLYLLSNAIVNINKGTYSNIPAISVGSPPSPSGAKITANLLKANYVDLAYRVSVFIKTNKKAPNYASSDFGNIHYYSLVYELSKVLNYHKNNGALPNSLSINTSGLTSIDNGISGSITPNEELSQYLGATMRCQVNDSSIQSLAKKLTSGLSTDLSKATAIFNYVRDSIKYKFYFDSFDSTGAKGAITKGWGNCVDKTHLLVALLRVNGIAARYVHGECAFTSGVLGHVWAEIYLDGKWVIADTTHSRNKIGVVTNWNIKTYKLKTGRVAEITF</sequence>
<dbReference type="OrthoDB" id="18481at2157"/>
<evidence type="ECO:0000313" key="4">
    <source>
        <dbReference type="Proteomes" id="UP000077245"/>
    </source>
</evidence>